<name>A0ACC1P2Z2_9APHY</name>
<reference evidence="1" key="1">
    <citation type="submission" date="2022-08" db="EMBL/GenBank/DDBJ databases">
        <title>Genome Sequence of Pycnoporus sanguineus.</title>
        <authorList>
            <person name="Buettner E."/>
        </authorList>
    </citation>
    <scope>NUCLEOTIDE SEQUENCE</scope>
    <source>
        <strain evidence="1">CG-C14</strain>
    </source>
</reference>
<organism evidence="1 2">
    <name type="scientific">Trametes sanguinea</name>
    <dbReference type="NCBI Taxonomy" id="158606"/>
    <lineage>
        <taxon>Eukaryota</taxon>
        <taxon>Fungi</taxon>
        <taxon>Dikarya</taxon>
        <taxon>Basidiomycota</taxon>
        <taxon>Agaricomycotina</taxon>
        <taxon>Agaricomycetes</taxon>
        <taxon>Polyporales</taxon>
        <taxon>Polyporaceae</taxon>
        <taxon>Trametes</taxon>
    </lineage>
</organism>
<evidence type="ECO:0000313" key="1">
    <source>
        <dbReference type="EMBL" id="KAJ2985107.1"/>
    </source>
</evidence>
<dbReference type="Proteomes" id="UP001144978">
    <property type="component" value="Unassembled WGS sequence"/>
</dbReference>
<sequence length="436" mass="46750">MHDQLHTSGMFSADIRDPAAQHDHRAMRAGAWYAQGSLIRHLHKHYAVRLGTRSVVICDTAPVNSFSVVHQRSYFERRKSADGSSIEDAEKTGLTSKEAEWVSRQSLDRGGRKQVAACHLAILAAGRVGPDVQRSGCVNVGSLLTGDRVMCESYYDVATGDLRGAFQQYVAVPSVYVAKACTTLAFFSSPTERSIHLIQIPENLTFEEAATIPSSFGTAALPLYNDAEGASSARLLAPWEEGGKGKYTGKAALILGGASSVGQYVIQLARLSGFSTIVTTASLGNTDFLKSLGATHVFDRKLPSEKLVHDALDVAGGPFDLVYDAVANEETLATGYRATACKGDFVYVLPNPVPGADESSRKRLHFANGLYTAPVNQAAGQRILAELPELLKRGDIKPNRLEVLPGGLGGVLAGLERLGRNEVSGVKLVVRPQETE</sequence>
<evidence type="ECO:0000313" key="2">
    <source>
        <dbReference type="Proteomes" id="UP001144978"/>
    </source>
</evidence>
<gene>
    <name evidence="1" type="ORF">NUW54_g10260</name>
</gene>
<proteinExistence type="predicted"/>
<comment type="caution">
    <text evidence="1">The sequence shown here is derived from an EMBL/GenBank/DDBJ whole genome shotgun (WGS) entry which is preliminary data.</text>
</comment>
<accession>A0ACC1P2Z2</accession>
<protein>
    <submittedName>
        <fullName evidence="1">Uncharacterized protein</fullName>
    </submittedName>
</protein>
<dbReference type="EMBL" id="JANSHE010003656">
    <property type="protein sequence ID" value="KAJ2985107.1"/>
    <property type="molecule type" value="Genomic_DNA"/>
</dbReference>
<keyword evidence="2" id="KW-1185">Reference proteome</keyword>